<dbReference type="EMBL" id="ACOU01000007">
    <property type="protein sequence ID" value="EKX72192.1"/>
    <property type="molecule type" value="Genomic_DNA"/>
</dbReference>
<sequence length="448" mass="51333">MVLAEINDKCGKNSTLFLLKEGKDWNEVNLSTYLDTLENMKKDVPRQDPIDEQCDPAPECEQPEKPTVGECNKEEEEVHWDLSDSDCDDVPPAPVVTNRRKCKKKESAKKKDNIRKRTPKPAPVNPERESKCIKVSEDESGTNMNCTIIWDLANEDAYENEGDEDTLTIEVKVPRSGSRQRIPLPPISLDDPGSNCDATTIDIDDTPVQNVVPYKSFDHYYDRVPSKLVIPNPGATLSTLTIGSNRVWTGQEGDRILYANVHWKDGRSVLVFLVLYPRGSPRDISLSFVRRNNTWILTKNYNCELGKLKVPLQCWSAFAIDIASNKNSNCHVFEAMMDDIPTRFYYPKLGKIADRVYYGKHKIWGSEACQCRQEPYTWRAISLRLYLRNKTPKLLKITLKDHNDRLGSQHFIFAESSWVRIDESSSQGIKQTLRTFAQRQQILEQCRD</sequence>
<proteinExistence type="predicted"/>
<dbReference type="VEuPathDB" id="PiroplasmaDB:BEWA_046560"/>
<feature type="region of interest" description="Disordered" evidence="1">
    <location>
        <begin position="54"/>
        <end position="130"/>
    </location>
</feature>
<dbReference type="GeneID" id="15805229"/>
<feature type="compositionally biased region" description="Acidic residues" evidence="1">
    <location>
        <begin position="73"/>
        <end position="89"/>
    </location>
</feature>
<keyword evidence="3" id="KW-1185">Reference proteome</keyword>
<feature type="compositionally biased region" description="Basic residues" evidence="1">
    <location>
        <begin position="98"/>
        <end position="119"/>
    </location>
</feature>
<reference evidence="2 3" key="1">
    <citation type="journal article" date="2012" name="BMC Genomics">
        <title>Comparative genomic analysis and phylogenetic position of Theileria equi.</title>
        <authorList>
            <person name="Kappmeyer L.S."/>
            <person name="Thiagarajan M."/>
            <person name="Herndon D.R."/>
            <person name="Ramsay J.D."/>
            <person name="Caler E."/>
            <person name="Djikeng A."/>
            <person name="Gillespie J.J."/>
            <person name="Lau A.O."/>
            <person name="Roalson E.H."/>
            <person name="Silva J.C."/>
            <person name="Silva M.G."/>
            <person name="Suarez C.E."/>
            <person name="Ueti M.W."/>
            <person name="Nene V.M."/>
            <person name="Mealey R.H."/>
            <person name="Knowles D.P."/>
            <person name="Brayton K.A."/>
        </authorList>
    </citation>
    <scope>NUCLEOTIDE SEQUENCE [LARGE SCALE GENOMIC DNA]</scope>
    <source>
        <strain evidence="2 3">WA</strain>
    </source>
</reference>
<evidence type="ECO:0000313" key="3">
    <source>
        <dbReference type="Proteomes" id="UP000031512"/>
    </source>
</evidence>
<dbReference type="AlphaFoldDB" id="L1L9T5"/>
<dbReference type="STRING" id="1537102.L1L9T5"/>
<dbReference type="KEGG" id="beq:BEWA_046560"/>
<dbReference type="RefSeq" id="XP_004831644.1">
    <property type="nucleotide sequence ID" value="XM_004831587.1"/>
</dbReference>
<protein>
    <submittedName>
        <fullName evidence="2">Uncharacterized protein</fullName>
    </submittedName>
</protein>
<accession>L1L9T5</accession>
<evidence type="ECO:0000256" key="1">
    <source>
        <dbReference type="SAM" id="MobiDB-lite"/>
    </source>
</evidence>
<dbReference type="Proteomes" id="UP000031512">
    <property type="component" value="Unassembled WGS sequence"/>
</dbReference>
<organism evidence="2 3">
    <name type="scientific">Theileria equi strain WA</name>
    <dbReference type="NCBI Taxonomy" id="1537102"/>
    <lineage>
        <taxon>Eukaryota</taxon>
        <taxon>Sar</taxon>
        <taxon>Alveolata</taxon>
        <taxon>Apicomplexa</taxon>
        <taxon>Aconoidasida</taxon>
        <taxon>Piroplasmida</taxon>
        <taxon>Theileriidae</taxon>
        <taxon>Theileria</taxon>
    </lineage>
</organism>
<name>L1L9T5_THEEQ</name>
<comment type="caution">
    <text evidence="2">The sequence shown here is derived from an EMBL/GenBank/DDBJ whole genome shotgun (WGS) entry which is preliminary data.</text>
</comment>
<gene>
    <name evidence="2" type="ORF">BEWA_046560</name>
</gene>
<evidence type="ECO:0000313" key="2">
    <source>
        <dbReference type="EMBL" id="EKX72192.1"/>
    </source>
</evidence>